<dbReference type="InterPro" id="IPR038604">
    <property type="entry name" value="HopJ_sf"/>
</dbReference>
<evidence type="ECO:0008006" key="3">
    <source>
        <dbReference type="Google" id="ProtNLM"/>
    </source>
</evidence>
<dbReference type="EMBL" id="CP003222">
    <property type="protein sequence ID" value="AEW85042.1"/>
    <property type="molecule type" value="Genomic_DNA"/>
</dbReference>
<dbReference type="AlphaFoldDB" id="G8X8A5"/>
<gene>
    <name evidence="1" type="ordered locus">FCOL_00965</name>
</gene>
<dbReference type="HOGENOM" id="CLU_121622_1_1_10"/>
<evidence type="ECO:0000313" key="2">
    <source>
        <dbReference type="Proteomes" id="UP000005638"/>
    </source>
</evidence>
<dbReference type="eggNOG" id="ENOG5032RP0">
    <property type="taxonomic scope" value="Bacteria"/>
</dbReference>
<sequence length="119" mass="13849">MTQSKKYKTMHLFIQKITKEENITFEEVIAHIDANYEFTPTLFKNGNQVNQAGENNGSCKIFSFALLHELTKEQTLKLFGKFYQDVIATPEAEDHQNIRNFITFGWDGIVFEKEALRLI</sequence>
<protein>
    <recommendedName>
        <fullName evidence="3">HopJ type III effector protein</fullName>
    </recommendedName>
</protein>
<reference evidence="1 2" key="1">
    <citation type="journal article" date="2012" name="J. Bacteriol.">
        <title>Genome Sequence of the Fish Pathogen Flavobacterium columnare ATCC 49512.</title>
        <authorList>
            <person name="Tekedar H.C."/>
            <person name="Karsi A."/>
            <person name="Gillaspy A.F."/>
            <person name="Dyer D.W."/>
            <person name="Benton N.R."/>
            <person name="Zaitshik J."/>
            <person name="Vamenta S."/>
            <person name="Banes M.M."/>
            <person name="Gulsoy N."/>
            <person name="Aboko-Cole M."/>
            <person name="Waldbieser G.C."/>
            <person name="Lawrence M.L."/>
        </authorList>
    </citation>
    <scope>NUCLEOTIDE SEQUENCE [LARGE SCALE GENOMIC DNA]</scope>
    <source>
        <strain evidence="2">ATCC 49512 / CIP 103533 / TG 44/87</strain>
    </source>
</reference>
<proteinExistence type="predicted"/>
<name>G8X8A5_FLACA</name>
<dbReference type="KEGG" id="fco:FCOL_00965"/>
<evidence type="ECO:0000313" key="1">
    <source>
        <dbReference type="EMBL" id="AEW85042.1"/>
    </source>
</evidence>
<dbReference type="Pfam" id="PF08888">
    <property type="entry name" value="HopJ"/>
    <property type="match status" value="1"/>
</dbReference>
<dbReference type="InterPro" id="IPR014984">
    <property type="entry name" value="HopJ"/>
</dbReference>
<dbReference type="Proteomes" id="UP000005638">
    <property type="component" value="Chromosome"/>
</dbReference>
<keyword evidence="2" id="KW-1185">Reference proteome</keyword>
<dbReference type="STRING" id="1041826.FCOL_00965"/>
<dbReference type="Gene3D" id="3.20.160.10">
    <property type="entry name" value="vpa0580 domain like"/>
    <property type="match status" value="1"/>
</dbReference>
<accession>G8X8A5</accession>
<organism evidence="1 2">
    <name type="scientific">Flavobacterium columnare (strain ATCC 49512 / CIP 103533 / TG 44/87)</name>
    <dbReference type="NCBI Taxonomy" id="1041826"/>
    <lineage>
        <taxon>Bacteria</taxon>
        <taxon>Pseudomonadati</taxon>
        <taxon>Bacteroidota</taxon>
        <taxon>Flavobacteriia</taxon>
        <taxon>Flavobacteriales</taxon>
        <taxon>Flavobacteriaceae</taxon>
        <taxon>Flavobacterium</taxon>
    </lineage>
</organism>